<organism evidence="2 3">
    <name type="scientific">Fusarium sporotrichioides</name>
    <dbReference type="NCBI Taxonomy" id="5514"/>
    <lineage>
        <taxon>Eukaryota</taxon>
        <taxon>Fungi</taxon>
        <taxon>Dikarya</taxon>
        <taxon>Ascomycota</taxon>
        <taxon>Pezizomycotina</taxon>
        <taxon>Sordariomycetes</taxon>
        <taxon>Hypocreomycetidae</taxon>
        <taxon>Hypocreales</taxon>
        <taxon>Nectriaceae</taxon>
        <taxon>Fusarium</taxon>
    </lineage>
</organism>
<feature type="compositionally biased region" description="Polar residues" evidence="1">
    <location>
        <begin position="93"/>
        <end position="111"/>
    </location>
</feature>
<feature type="region of interest" description="Disordered" evidence="1">
    <location>
        <begin position="86"/>
        <end position="122"/>
    </location>
</feature>
<comment type="caution">
    <text evidence="2">The sequence shown here is derived from an EMBL/GenBank/DDBJ whole genome shotgun (WGS) entry which is preliminary data.</text>
</comment>
<feature type="region of interest" description="Disordered" evidence="1">
    <location>
        <begin position="1"/>
        <end position="34"/>
    </location>
</feature>
<protein>
    <submittedName>
        <fullName evidence="2">Uncharacterized protein</fullName>
    </submittedName>
</protein>
<evidence type="ECO:0000313" key="2">
    <source>
        <dbReference type="EMBL" id="RGP59512.1"/>
    </source>
</evidence>
<sequence>MCEQPRPEQQQNGDQKQNKNGCRNCTGQAKSNGNYQYQETFSVPASQEDIEPDNDHRSMITIQSQQRQWPQDIWFESPTQRVLYHPSLVWDNNAPQDTSQDTAPTKSNEPNTDQDETKGSSA</sequence>
<feature type="compositionally biased region" description="Polar residues" evidence="1">
    <location>
        <begin position="23"/>
        <end position="34"/>
    </location>
</feature>
<feature type="compositionally biased region" description="Low complexity" evidence="1">
    <location>
        <begin position="9"/>
        <end position="21"/>
    </location>
</feature>
<dbReference type="AlphaFoldDB" id="A0A395RI05"/>
<evidence type="ECO:0000313" key="3">
    <source>
        <dbReference type="Proteomes" id="UP000266152"/>
    </source>
</evidence>
<dbReference type="EMBL" id="PXOF01000215">
    <property type="protein sequence ID" value="RGP59512.1"/>
    <property type="molecule type" value="Genomic_DNA"/>
</dbReference>
<dbReference type="Proteomes" id="UP000266152">
    <property type="component" value="Unassembled WGS sequence"/>
</dbReference>
<proteinExistence type="predicted"/>
<name>A0A395RI05_FUSSP</name>
<gene>
    <name evidence="2" type="ORF">FSPOR_11269</name>
</gene>
<accession>A0A395RI05</accession>
<evidence type="ECO:0000256" key="1">
    <source>
        <dbReference type="SAM" id="MobiDB-lite"/>
    </source>
</evidence>
<reference evidence="2 3" key="1">
    <citation type="journal article" date="2018" name="PLoS Pathog.">
        <title>Evolution of structural diversity of trichothecenes, a family of toxins produced by plant pathogenic and entomopathogenic fungi.</title>
        <authorList>
            <person name="Proctor R.H."/>
            <person name="McCormick S.P."/>
            <person name="Kim H.S."/>
            <person name="Cardoza R.E."/>
            <person name="Stanley A.M."/>
            <person name="Lindo L."/>
            <person name="Kelly A."/>
            <person name="Brown D.W."/>
            <person name="Lee T."/>
            <person name="Vaughan M.M."/>
            <person name="Alexander N.J."/>
            <person name="Busman M."/>
            <person name="Gutierrez S."/>
        </authorList>
    </citation>
    <scope>NUCLEOTIDE SEQUENCE [LARGE SCALE GENOMIC DNA]</scope>
    <source>
        <strain evidence="2 3">NRRL 3299</strain>
    </source>
</reference>
<keyword evidence="3" id="KW-1185">Reference proteome</keyword>